<reference evidence="2 3" key="1">
    <citation type="journal article" date="2019" name="Commun. Biol.">
        <title>The bagworm genome reveals a unique fibroin gene that provides high tensile strength.</title>
        <authorList>
            <person name="Kono N."/>
            <person name="Nakamura H."/>
            <person name="Ohtoshi R."/>
            <person name="Tomita M."/>
            <person name="Numata K."/>
            <person name="Arakawa K."/>
        </authorList>
    </citation>
    <scope>NUCLEOTIDE SEQUENCE [LARGE SCALE GENOMIC DNA]</scope>
</reference>
<keyword evidence="3" id="KW-1185">Reference proteome</keyword>
<accession>A0A4C1TT21</accession>
<comment type="caution">
    <text evidence="2">The sequence shown here is derived from an EMBL/GenBank/DDBJ whole genome shotgun (WGS) entry which is preliminary data.</text>
</comment>
<feature type="region of interest" description="Disordered" evidence="1">
    <location>
        <begin position="155"/>
        <end position="174"/>
    </location>
</feature>
<evidence type="ECO:0000256" key="1">
    <source>
        <dbReference type="SAM" id="MobiDB-lite"/>
    </source>
</evidence>
<name>A0A4C1TT21_EUMVA</name>
<evidence type="ECO:0000313" key="2">
    <source>
        <dbReference type="EMBL" id="GBP17048.1"/>
    </source>
</evidence>
<dbReference type="EMBL" id="BGZK01000084">
    <property type="protein sequence ID" value="GBP17048.1"/>
    <property type="molecule type" value="Genomic_DNA"/>
</dbReference>
<gene>
    <name evidence="2" type="ORF">EVAR_8120_1</name>
</gene>
<proteinExistence type="predicted"/>
<sequence>MQKNSIERSRLRGGSELDRERDRWRTFRDSDPRAGYSSVERRINRGRKSGIRVGAQKNLEIPVGRPARLRRRRAGTRHRFYCSTLLSARLTVREIGYGPGTERGIQRSIRGHVYARPAWPTTPCNLPVQRNKTKQCNAARLHFVVMRLHSFIHKKPGPDLAGHNGRRPTDDSDL</sequence>
<evidence type="ECO:0000313" key="3">
    <source>
        <dbReference type="Proteomes" id="UP000299102"/>
    </source>
</evidence>
<dbReference type="Proteomes" id="UP000299102">
    <property type="component" value="Unassembled WGS sequence"/>
</dbReference>
<dbReference type="AlphaFoldDB" id="A0A4C1TT21"/>
<protein>
    <submittedName>
        <fullName evidence="2">Uncharacterized protein</fullName>
    </submittedName>
</protein>
<feature type="region of interest" description="Disordered" evidence="1">
    <location>
        <begin position="1"/>
        <end position="23"/>
    </location>
</feature>
<organism evidence="2 3">
    <name type="scientific">Eumeta variegata</name>
    <name type="common">Bagworm moth</name>
    <name type="synonym">Eumeta japonica</name>
    <dbReference type="NCBI Taxonomy" id="151549"/>
    <lineage>
        <taxon>Eukaryota</taxon>
        <taxon>Metazoa</taxon>
        <taxon>Ecdysozoa</taxon>
        <taxon>Arthropoda</taxon>
        <taxon>Hexapoda</taxon>
        <taxon>Insecta</taxon>
        <taxon>Pterygota</taxon>
        <taxon>Neoptera</taxon>
        <taxon>Endopterygota</taxon>
        <taxon>Lepidoptera</taxon>
        <taxon>Glossata</taxon>
        <taxon>Ditrysia</taxon>
        <taxon>Tineoidea</taxon>
        <taxon>Psychidae</taxon>
        <taxon>Oiketicinae</taxon>
        <taxon>Eumeta</taxon>
    </lineage>
</organism>